<organism evidence="1 2">
    <name type="scientific">Spirosoma endophyticum</name>
    <dbReference type="NCBI Taxonomy" id="662367"/>
    <lineage>
        <taxon>Bacteria</taxon>
        <taxon>Pseudomonadati</taxon>
        <taxon>Bacteroidota</taxon>
        <taxon>Cytophagia</taxon>
        <taxon>Cytophagales</taxon>
        <taxon>Cytophagaceae</taxon>
        <taxon>Spirosoma</taxon>
    </lineage>
</organism>
<sequence length="39" mass="4267">MHKETGVSHGIAKLRFSAFIIHAGAARTVHQTVFISSYP</sequence>
<reference evidence="1 2" key="1">
    <citation type="submission" date="2016-10" db="EMBL/GenBank/DDBJ databases">
        <authorList>
            <person name="de Groot N.N."/>
        </authorList>
    </citation>
    <scope>NUCLEOTIDE SEQUENCE [LARGE SCALE GENOMIC DNA]</scope>
    <source>
        <strain evidence="1 2">DSM 26130</strain>
    </source>
</reference>
<dbReference type="AlphaFoldDB" id="A0A1I2A6A4"/>
<dbReference type="Proteomes" id="UP000198598">
    <property type="component" value="Unassembled WGS sequence"/>
</dbReference>
<dbReference type="EMBL" id="FOLQ01000013">
    <property type="protein sequence ID" value="SFE38310.1"/>
    <property type="molecule type" value="Genomic_DNA"/>
</dbReference>
<gene>
    <name evidence="1" type="ORF">SAMN05216167_11362</name>
</gene>
<proteinExistence type="predicted"/>
<name>A0A1I2A6A4_9BACT</name>
<evidence type="ECO:0000313" key="2">
    <source>
        <dbReference type="Proteomes" id="UP000198598"/>
    </source>
</evidence>
<keyword evidence="2" id="KW-1185">Reference proteome</keyword>
<protein>
    <submittedName>
        <fullName evidence="1">Uncharacterized protein</fullName>
    </submittedName>
</protein>
<evidence type="ECO:0000313" key="1">
    <source>
        <dbReference type="EMBL" id="SFE38310.1"/>
    </source>
</evidence>
<accession>A0A1I2A6A4</accession>